<dbReference type="InterPro" id="IPR005175">
    <property type="entry name" value="PPC_dom"/>
</dbReference>
<comment type="function">
    <text evidence="1 2">Transcription factor that specifically binds AT-rich DNA sequences related to the nuclear matrix attachment regions (MARs).</text>
</comment>
<keyword evidence="2" id="KW-0238">DNA-binding</keyword>
<keyword evidence="2" id="KW-0805">Transcription regulation</keyword>
<dbReference type="EMBL" id="JABCRI010000013">
    <property type="protein sequence ID" value="KAF8395332.1"/>
    <property type="molecule type" value="Genomic_DNA"/>
</dbReference>
<dbReference type="PANTHER" id="PTHR31500:SF56">
    <property type="entry name" value="AT-HOOK MOTIF NUCLEAR-LOCALIZED PROTEIN"/>
    <property type="match status" value="1"/>
</dbReference>
<evidence type="ECO:0000259" key="5">
    <source>
        <dbReference type="PROSITE" id="PS51742"/>
    </source>
</evidence>
<protein>
    <recommendedName>
        <fullName evidence="2">AT-hook motif nuclear-localized protein</fullName>
    </recommendedName>
</protein>
<feature type="transmembrane region" description="Helical" evidence="4">
    <location>
        <begin position="167"/>
        <end position="184"/>
    </location>
</feature>
<feature type="compositionally biased region" description="Polar residues" evidence="3">
    <location>
        <begin position="332"/>
        <end position="354"/>
    </location>
</feature>
<evidence type="ECO:0000313" key="7">
    <source>
        <dbReference type="Proteomes" id="UP000655225"/>
    </source>
</evidence>
<dbReference type="PANTHER" id="PTHR31500">
    <property type="entry name" value="AT-HOOK MOTIF NUCLEAR-LOCALIZED PROTEIN 9"/>
    <property type="match status" value="1"/>
</dbReference>
<dbReference type="Pfam" id="PF03479">
    <property type="entry name" value="PCC"/>
    <property type="match status" value="1"/>
</dbReference>
<proteinExistence type="predicted"/>
<dbReference type="PROSITE" id="PS51742">
    <property type="entry name" value="PPC"/>
    <property type="match status" value="1"/>
</dbReference>
<evidence type="ECO:0000313" key="6">
    <source>
        <dbReference type="EMBL" id="KAF8395332.1"/>
    </source>
</evidence>
<feature type="region of interest" description="Disordered" evidence="3">
    <location>
        <begin position="79"/>
        <end position="99"/>
    </location>
</feature>
<keyword evidence="4" id="KW-0812">Transmembrane</keyword>
<dbReference type="SUPFAM" id="SSF117856">
    <property type="entry name" value="AF0104/ALDC/Ptd012-like"/>
    <property type="match status" value="1"/>
</dbReference>
<dbReference type="InterPro" id="IPR039605">
    <property type="entry name" value="AHL"/>
</dbReference>
<keyword evidence="4" id="KW-1133">Transmembrane helix</keyword>
<dbReference type="Gene3D" id="3.30.1330.80">
    <property type="entry name" value="Hypothetical protein, similar to alpha- acetolactate decarboxylase, domain 2"/>
    <property type="match status" value="1"/>
</dbReference>
<keyword evidence="4" id="KW-0472">Membrane</keyword>
<dbReference type="CDD" id="cd11378">
    <property type="entry name" value="DUF296"/>
    <property type="match status" value="1"/>
</dbReference>
<gene>
    <name evidence="6" type="ORF">HHK36_019276</name>
</gene>
<feature type="compositionally biased region" description="Basic and acidic residues" evidence="3">
    <location>
        <begin position="301"/>
        <end position="312"/>
    </location>
</feature>
<keyword evidence="2" id="KW-0804">Transcription</keyword>
<evidence type="ECO:0000256" key="2">
    <source>
        <dbReference type="RuleBase" id="RU367031"/>
    </source>
</evidence>
<evidence type="ECO:0000256" key="4">
    <source>
        <dbReference type="SAM" id="Phobius"/>
    </source>
</evidence>
<reference evidence="6 7" key="1">
    <citation type="submission" date="2020-04" db="EMBL/GenBank/DDBJ databases">
        <title>Plant Genome Project.</title>
        <authorList>
            <person name="Zhang R.-G."/>
        </authorList>
    </citation>
    <scope>NUCLEOTIDE SEQUENCE [LARGE SCALE GENOMIC DNA]</scope>
    <source>
        <strain evidence="6">YNK0</strain>
        <tissue evidence="6">Leaf</tissue>
    </source>
</reference>
<comment type="caution">
    <text evidence="6">The sequence shown here is derived from an EMBL/GenBank/DDBJ whole genome shotgun (WGS) entry which is preliminary data.</text>
</comment>
<feature type="region of interest" description="Disordered" evidence="3">
    <location>
        <begin position="1"/>
        <end position="24"/>
    </location>
</feature>
<keyword evidence="2" id="KW-0539">Nucleus</keyword>
<keyword evidence="7" id="KW-1185">Reference proteome</keyword>
<accession>A0A834Z1Y9</accession>
<evidence type="ECO:0000256" key="3">
    <source>
        <dbReference type="SAM" id="MobiDB-lite"/>
    </source>
</evidence>
<feature type="compositionally biased region" description="Low complexity" evidence="3">
    <location>
        <begin position="313"/>
        <end position="324"/>
    </location>
</feature>
<evidence type="ECO:0000256" key="1">
    <source>
        <dbReference type="ARBA" id="ARBA00003687"/>
    </source>
</evidence>
<comment type="domain">
    <text evidence="2">The PPC domain mediates interactions between AHL proteins.</text>
</comment>
<feature type="transmembrane region" description="Helical" evidence="4">
    <location>
        <begin position="223"/>
        <end position="247"/>
    </location>
</feature>
<dbReference type="AlphaFoldDB" id="A0A834Z1Y9"/>
<dbReference type="OMA" id="MIMENSH"/>
<comment type="subcellular location">
    <subcellularLocation>
        <location evidence="2">Nucleus</location>
    </subcellularLocation>
</comment>
<dbReference type="SMART" id="SM00384">
    <property type="entry name" value="AT_hook"/>
    <property type="match status" value="2"/>
</dbReference>
<feature type="compositionally biased region" description="Polar residues" evidence="3">
    <location>
        <begin position="283"/>
        <end position="297"/>
    </location>
</feature>
<dbReference type="InterPro" id="IPR017956">
    <property type="entry name" value="AT_hook_DNA-bd_motif"/>
</dbReference>
<organism evidence="6 7">
    <name type="scientific">Tetracentron sinense</name>
    <name type="common">Spur-leaf</name>
    <dbReference type="NCBI Taxonomy" id="13715"/>
    <lineage>
        <taxon>Eukaryota</taxon>
        <taxon>Viridiplantae</taxon>
        <taxon>Streptophyta</taxon>
        <taxon>Embryophyta</taxon>
        <taxon>Tracheophyta</taxon>
        <taxon>Spermatophyta</taxon>
        <taxon>Magnoliopsida</taxon>
        <taxon>Trochodendrales</taxon>
        <taxon>Trochodendraceae</taxon>
        <taxon>Tetracentron</taxon>
    </lineage>
</organism>
<dbReference type="GO" id="GO:0003680">
    <property type="term" value="F:minor groove of adenine-thymine-rich DNA binding"/>
    <property type="evidence" value="ECO:0007669"/>
    <property type="project" value="UniProtKB-UniRule"/>
</dbReference>
<feature type="compositionally biased region" description="Polar residues" evidence="3">
    <location>
        <begin position="7"/>
        <end position="17"/>
    </location>
</feature>
<dbReference type="OrthoDB" id="1903967at2759"/>
<sequence length="354" mass="37385">MEEEKITVSNSTVNTKTESPKSDMVPQVTNMATNMIMENSHGGTVMGMMGKRKRGRPRKYDVNGYGYVAYSHSTGFSSTPSQFIPKRGRGRPSGSGNRQRFASLGGLMASTAGGNFWPHVITINTGENVAAKIISISLKGPLSICILSANGAVSNVTLRQPGSSGGILTYEAIFIVYLLAYVSHEQGRFEILSLTGSFTRSDTGGVSRTVGLSVSLAGPDGRVIGGGVAGLLIAASPIQLVLGSFVAKIRKTHKLKYHIEPSSASAVPSAPNVVTEARPISQVTHGDDTSVTPTSGIPRQIHGEEENSREAENSMNSDPNPNSSIHSVAWHGSQSTLNQTLSPDNNVSSLMNSI</sequence>
<feature type="domain" description="PPC" evidence="5">
    <location>
        <begin position="113"/>
        <end position="269"/>
    </location>
</feature>
<dbReference type="Pfam" id="PF02178">
    <property type="entry name" value="AT_hook"/>
    <property type="match status" value="2"/>
</dbReference>
<dbReference type="Proteomes" id="UP000655225">
    <property type="component" value="Unassembled WGS sequence"/>
</dbReference>
<dbReference type="GO" id="GO:0005634">
    <property type="term" value="C:nucleus"/>
    <property type="evidence" value="ECO:0007669"/>
    <property type="project" value="UniProtKB-SubCell"/>
</dbReference>
<name>A0A834Z1Y9_TETSI</name>
<feature type="region of interest" description="Disordered" evidence="3">
    <location>
        <begin position="283"/>
        <end position="354"/>
    </location>
</feature>